<dbReference type="InterPro" id="IPR045864">
    <property type="entry name" value="aa-tRNA-synth_II/BPL/LPL"/>
</dbReference>
<accession>A0ABV0IFN5</accession>
<dbReference type="RefSeq" id="WP_347918270.1">
    <property type="nucleotide sequence ID" value="NZ_JBDXMX010000001.1"/>
</dbReference>
<feature type="domain" description="BPL/LPL catalytic" evidence="1">
    <location>
        <begin position="36"/>
        <end position="185"/>
    </location>
</feature>
<dbReference type="Gene3D" id="3.30.930.10">
    <property type="entry name" value="Bira Bifunctional Protein, Domain 2"/>
    <property type="match status" value="1"/>
</dbReference>
<keyword evidence="3" id="KW-1185">Reference proteome</keyword>
<dbReference type="EMBL" id="JBDXMX010000001">
    <property type="protein sequence ID" value="MEO9246297.1"/>
    <property type="molecule type" value="Genomic_DNA"/>
</dbReference>
<dbReference type="InterPro" id="IPR004143">
    <property type="entry name" value="BPL_LPL_catalytic"/>
</dbReference>
<gene>
    <name evidence="2" type="ORF">ABDK96_01205</name>
</gene>
<keyword evidence="2" id="KW-0436">Ligase</keyword>
<organism evidence="2 3">
    <name type="scientific">Citricoccus nitrophenolicus</name>
    <dbReference type="NCBI Taxonomy" id="863575"/>
    <lineage>
        <taxon>Bacteria</taxon>
        <taxon>Bacillati</taxon>
        <taxon>Actinomycetota</taxon>
        <taxon>Actinomycetes</taxon>
        <taxon>Micrococcales</taxon>
        <taxon>Micrococcaceae</taxon>
        <taxon>Citricoccus</taxon>
    </lineage>
</organism>
<proteinExistence type="predicted"/>
<sequence>MTEPGMDWVGQHESLGAAADLDYGITLLRAVQSGVLTRPLVRIYRPRPTVAFGQRDVRQDGFERAWQACLDHGFEPVVRRAGGRAAAYHHGSLVVDHLEPDADAMQGFRDRFAGFGELFAQVFRDAQVPAAVGEIPGEYCAGEFSVHTPLPPLADGTPRGPVKLVGTAQRVVKGAWLFSSSIVVEHPEPIREVLVDVYRALGLDWDPGTAGAATDAVPEITVESSADRLRAAYAAAHGSLVDRSWASLVEAVPPDVRAG</sequence>
<protein>
    <submittedName>
        <fullName evidence="2">Lipoate--protein ligase family protein</fullName>
    </submittedName>
</protein>
<comment type="caution">
    <text evidence="2">The sequence shown here is derived from an EMBL/GenBank/DDBJ whole genome shotgun (WGS) entry which is preliminary data.</text>
</comment>
<evidence type="ECO:0000259" key="1">
    <source>
        <dbReference type="Pfam" id="PF21948"/>
    </source>
</evidence>
<evidence type="ECO:0000313" key="2">
    <source>
        <dbReference type="EMBL" id="MEO9246297.1"/>
    </source>
</evidence>
<name>A0ABV0IFN5_9MICC</name>
<dbReference type="Pfam" id="PF21948">
    <property type="entry name" value="LplA-B_cat"/>
    <property type="match status" value="1"/>
</dbReference>
<evidence type="ECO:0000313" key="3">
    <source>
        <dbReference type="Proteomes" id="UP001484097"/>
    </source>
</evidence>
<dbReference type="GO" id="GO:0016874">
    <property type="term" value="F:ligase activity"/>
    <property type="evidence" value="ECO:0007669"/>
    <property type="project" value="UniProtKB-KW"/>
</dbReference>
<reference evidence="2 3" key="1">
    <citation type="submission" date="2024-05" db="EMBL/GenBank/DDBJ databases">
        <authorList>
            <person name="Yi C."/>
        </authorList>
    </citation>
    <scope>NUCLEOTIDE SEQUENCE [LARGE SCALE GENOMIC DNA]</scope>
    <source>
        <strain evidence="2 3">XS13</strain>
    </source>
</reference>
<dbReference type="SUPFAM" id="SSF55681">
    <property type="entry name" value="Class II aaRS and biotin synthetases"/>
    <property type="match status" value="1"/>
</dbReference>
<dbReference type="Proteomes" id="UP001484097">
    <property type="component" value="Unassembled WGS sequence"/>
</dbReference>